<keyword evidence="3" id="KW-1185">Reference proteome</keyword>
<dbReference type="Proteomes" id="UP001283361">
    <property type="component" value="Unassembled WGS sequence"/>
</dbReference>
<accession>A0AAE1BBD6</accession>
<evidence type="ECO:0000313" key="3">
    <source>
        <dbReference type="Proteomes" id="UP001283361"/>
    </source>
</evidence>
<name>A0AAE1BBD6_9GAST</name>
<evidence type="ECO:0000313" key="2">
    <source>
        <dbReference type="EMBL" id="KAK3802281.1"/>
    </source>
</evidence>
<sequence length="211" mass="23354">MNATSLWKILATGISATRSDINPCTPEGPPNACRTIFCVSNSVSWRWARFHEYLVKSRQAGPRYFRLAWPLALYHNPFLFVTRSTLSSSRRVAKNLFKKNPFVKWYKENRESTGVMGSDPHTRDEGKSETGGVLARSDPGKNADTISLAGARDLCTVLPQGPPDPISDLRRVSVADETYLNLGLQGLDSGAWPARQTLHSQKECSDAVQSS</sequence>
<dbReference type="EMBL" id="JAWDGP010000257">
    <property type="protein sequence ID" value="KAK3802281.1"/>
    <property type="molecule type" value="Genomic_DNA"/>
</dbReference>
<organism evidence="2 3">
    <name type="scientific">Elysia crispata</name>
    <name type="common">lettuce slug</name>
    <dbReference type="NCBI Taxonomy" id="231223"/>
    <lineage>
        <taxon>Eukaryota</taxon>
        <taxon>Metazoa</taxon>
        <taxon>Spiralia</taxon>
        <taxon>Lophotrochozoa</taxon>
        <taxon>Mollusca</taxon>
        <taxon>Gastropoda</taxon>
        <taxon>Heterobranchia</taxon>
        <taxon>Euthyneura</taxon>
        <taxon>Panpulmonata</taxon>
        <taxon>Sacoglossa</taxon>
        <taxon>Placobranchoidea</taxon>
        <taxon>Plakobranchidae</taxon>
        <taxon>Elysia</taxon>
    </lineage>
</organism>
<reference evidence="2" key="1">
    <citation type="journal article" date="2023" name="G3 (Bethesda)">
        <title>A reference genome for the long-term kleptoplast-retaining sea slug Elysia crispata morphotype clarki.</title>
        <authorList>
            <person name="Eastman K.E."/>
            <person name="Pendleton A.L."/>
            <person name="Shaikh M.A."/>
            <person name="Suttiyut T."/>
            <person name="Ogas R."/>
            <person name="Tomko P."/>
            <person name="Gavelis G."/>
            <person name="Widhalm J.R."/>
            <person name="Wisecaver J.H."/>
        </authorList>
    </citation>
    <scope>NUCLEOTIDE SEQUENCE</scope>
    <source>
        <strain evidence="2">ECLA1</strain>
    </source>
</reference>
<protein>
    <submittedName>
        <fullName evidence="2">Uncharacterized protein</fullName>
    </submittedName>
</protein>
<feature type="region of interest" description="Disordered" evidence="1">
    <location>
        <begin position="112"/>
        <end position="142"/>
    </location>
</feature>
<dbReference type="AlphaFoldDB" id="A0AAE1BBD6"/>
<gene>
    <name evidence="2" type="ORF">RRG08_029010</name>
</gene>
<evidence type="ECO:0000256" key="1">
    <source>
        <dbReference type="SAM" id="MobiDB-lite"/>
    </source>
</evidence>
<comment type="caution">
    <text evidence="2">The sequence shown here is derived from an EMBL/GenBank/DDBJ whole genome shotgun (WGS) entry which is preliminary data.</text>
</comment>
<proteinExistence type="predicted"/>